<feature type="transmembrane region" description="Helical" evidence="10">
    <location>
        <begin position="71"/>
        <end position="95"/>
    </location>
</feature>
<organism evidence="12 13">
    <name type="scientific">Patiria miniata</name>
    <name type="common">Bat star</name>
    <name type="synonym">Asterina miniata</name>
    <dbReference type="NCBI Taxonomy" id="46514"/>
    <lineage>
        <taxon>Eukaryota</taxon>
        <taxon>Metazoa</taxon>
        <taxon>Echinodermata</taxon>
        <taxon>Eleutherozoa</taxon>
        <taxon>Asterozoa</taxon>
        <taxon>Asteroidea</taxon>
        <taxon>Valvatacea</taxon>
        <taxon>Valvatida</taxon>
        <taxon>Asterinidae</taxon>
        <taxon>Patiria</taxon>
    </lineage>
</organism>
<keyword evidence="3 10" id="KW-1133">Transmembrane helix</keyword>
<evidence type="ECO:0000256" key="10">
    <source>
        <dbReference type="SAM" id="Phobius"/>
    </source>
</evidence>
<dbReference type="PANTHER" id="PTHR24243">
    <property type="entry name" value="G-PROTEIN COUPLED RECEPTOR"/>
    <property type="match status" value="1"/>
</dbReference>
<dbReference type="Proteomes" id="UP000887568">
    <property type="component" value="Unplaced"/>
</dbReference>
<dbReference type="GO" id="GO:0005886">
    <property type="term" value="C:plasma membrane"/>
    <property type="evidence" value="ECO:0007669"/>
    <property type="project" value="TreeGrafter"/>
</dbReference>
<evidence type="ECO:0000259" key="11">
    <source>
        <dbReference type="PROSITE" id="PS50262"/>
    </source>
</evidence>
<feature type="transmembrane region" description="Helical" evidence="10">
    <location>
        <begin position="155"/>
        <end position="178"/>
    </location>
</feature>
<dbReference type="InterPro" id="IPR017452">
    <property type="entry name" value="GPCR_Rhodpsn_7TM"/>
</dbReference>
<evidence type="ECO:0000256" key="7">
    <source>
        <dbReference type="ARBA" id="ARBA00023224"/>
    </source>
</evidence>
<dbReference type="PROSITE" id="PS00237">
    <property type="entry name" value="G_PROTEIN_RECEP_F1_1"/>
    <property type="match status" value="1"/>
</dbReference>
<dbReference type="GO" id="GO:0004930">
    <property type="term" value="F:G protein-coupled receptor activity"/>
    <property type="evidence" value="ECO:0007669"/>
    <property type="project" value="UniProtKB-KW"/>
</dbReference>
<evidence type="ECO:0000256" key="6">
    <source>
        <dbReference type="ARBA" id="ARBA00023170"/>
    </source>
</evidence>
<evidence type="ECO:0000256" key="4">
    <source>
        <dbReference type="ARBA" id="ARBA00023040"/>
    </source>
</evidence>
<dbReference type="AlphaFoldDB" id="A0A914AQQ8"/>
<sequence length="384" mass="42967">MGAGITPGECSEQDTVNISQEEVSDMLYTPAEIVIVTIIIPIIWCLGVINNLTFLFVMLRVPKLRTDTNLYLAHMALADLLFLNLASVIHIWRYSASLVAFHDPFVNSAYCTGTVIAYETVYYASIALVTMVSFERYLGLCHPIKHRTIRGRRRTYRMIAICWLVGLLVSIATMPALAKLRVLCLNWPDDEAYRDYPSTKGYCSPLAPWVVYYILPLLSIPWLISMVANIYMYVRILKTLNKRSGRDGIVSNDPNAIQIRNQVAKMLIVNGVVFFLCQTPYQIFSLAGWISNLAKIPNPLEAGIGRGDIWISVIPQYINAMINPLIYAAMTATYRAALTETFSCKKHPQQQASSALAIITPDRGNATTATPVTDENPETCETRL</sequence>
<dbReference type="SUPFAM" id="SSF81321">
    <property type="entry name" value="Family A G protein-coupled receptor-like"/>
    <property type="match status" value="1"/>
</dbReference>
<dbReference type="EnsemblMetazoa" id="XM_038210462.1">
    <property type="protein sequence ID" value="XP_038066390.1"/>
    <property type="gene ID" value="LOC119736443"/>
</dbReference>
<evidence type="ECO:0000256" key="9">
    <source>
        <dbReference type="SAM" id="MobiDB-lite"/>
    </source>
</evidence>
<feature type="domain" description="G-protein coupled receptors family 1 profile" evidence="11">
    <location>
        <begin position="50"/>
        <end position="327"/>
    </location>
</feature>
<evidence type="ECO:0000256" key="3">
    <source>
        <dbReference type="ARBA" id="ARBA00022989"/>
    </source>
</evidence>
<dbReference type="PRINTS" id="PR00237">
    <property type="entry name" value="GPCRRHODOPSN"/>
</dbReference>
<dbReference type="CDD" id="cd00637">
    <property type="entry name" value="7tm_classA_rhodopsin-like"/>
    <property type="match status" value="1"/>
</dbReference>
<dbReference type="OrthoDB" id="10011262at2759"/>
<keyword evidence="7 8" id="KW-0807">Transducer</keyword>
<comment type="subcellular location">
    <subcellularLocation>
        <location evidence="1">Membrane</location>
        <topology evidence="1">Multi-pass membrane protein</topology>
    </subcellularLocation>
</comment>
<evidence type="ECO:0000313" key="13">
    <source>
        <dbReference type="Proteomes" id="UP000887568"/>
    </source>
</evidence>
<keyword evidence="5 10" id="KW-0472">Membrane</keyword>
<keyword evidence="2 8" id="KW-0812">Transmembrane</keyword>
<keyword evidence="6 8" id="KW-0675">Receptor</keyword>
<comment type="similarity">
    <text evidence="8">Belongs to the G-protein coupled receptor 1 family.</text>
</comment>
<keyword evidence="13" id="KW-1185">Reference proteome</keyword>
<dbReference type="RefSeq" id="XP_038066390.1">
    <property type="nucleotide sequence ID" value="XM_038210462.1"/>
</dbReference>
<feature type="transmembrane region" description="Helical" evidence="10">
    <location>
        <begin position="115"/>
        <end position="134"/>
    </location>
</feature>
<evidence type="ECO:0000256" key="5">
    <source>
        <dbReference type="ARBA" id="ARBA00023136"/>
    </source>
</evidence>
<dbReference type="Gene3D" id="1.20.1070.10">
    <property type="entry name" value="Rhodopsin 7-helix transmembrane proteins"/>
    <property type="match status" value="1"/>
</dbReference>
<feature type="region of interest" description="Disordered" evidence="9">
    <location>
        <begin position="364"/>
        <end position="384"/>
    </location>
</feature>
<dbReference type="PROSITE" id="PS50262">
    <property type="entry name" value="G_PROTEIN_RECEP_F1_2"/>
    <property type="match status" value="1"/>
</dbReference>
<evidence type="ECO:0000256" key="8">
    <source>
        <dbReference type="RuleBase" id="RU000688"/>
    </source>
</evidence>
<name>A0A914AQQ8_PATMI</name>
<accession>A0A914AQQ8</accession>
<keyword evidence="4 8" id="KW-0297">G-protein coupled receptor</keyword>
<dbReference type="Pfam" id="PF00001">
    <property type="entry name" value="7tm_1"/>
    <property type="match status" value="1"/>
</dbReference>
<evidence type="ECO:0000313" key="12">
    <source>
        <dbReference type="EnsemblMetazoa" id="XP_038066390.1"/>
    </source>
</evidence>
<dbReference type="GeneID" id="119736443"/>
<reference evidence="12" key="1">
    <citation type="submission" date="2022-11" db="UniProtKB">
        <authorList>
            <consortium name="EnsemblMetazoa"/>
        </authorList>
    </citation>
    <scope>IDENTIFICATION</scope>
</reference>
<protein>
    <recommendedName>
        <fullName evidence="11">G-protein coupled receptors family 1 profile domain-containing protein</fullName>
    </recommendedName>
</protein>
<feature type="transmembrane region" description="Helical" evidence="10">
    <location>
        <begin position="33"/>
        <end position="59"/>
    </location>
</feature>
<feature type="transmembrane region" description="Helical" evidence="10">
    <location>
        <begin position="210"/>
        <end position="234"/>
    </location>
</feature>
<evidence type="ECO:0000256" key="1">
    <source>
        <dbReference type="ARBA" id="ARBA00004141"/>
    </source>
</evidence>
<proteinExistence type="inferred from homology"/>
<dbReference type="InterPro" id="IPR000276">
    <property type="entry name" value="GPCR_Rhodpsn"/>
</dbReference>
<dbReference type="PANTHER" id="PTHR24243:SF208">
    <property type="entry name" value="PYROKININ-1 RECEPTOR"/>
    <property type="match status" value="1"/>
</dbReference>
<evidence type="ECO:0000256" key="2">
    <source>
        <dbReference type="ARBA" id="ARBA00022692"/>
    </source>
</evidence>